<sequence length="112" mass="13021">MAWVEIPEEYLITDERIRQVSVSGLTFCLVFHDERWIAFSRKCPHAGAPLDQGWCKDGVVVCPYHRQEFDLKTGRGAQGQGNFITIYPLQIVADRWCIEVKDNFFQRLFAKL</sequence>
<dbReference type="CDD" id="cd03467">
    <property type="entry name" value="Rieske"/>
    <property type="match status" value="1"/>
</dbReference>
<evidence type="ECO:0000256" key="2">
    <source>
        <dbReference type="ARBA" id="ARBA00022723"/>
    </source>
</evidence>
<comment type="similarity">
    <text evidence="6">Belongs to the bacterial ring-hydroxylating dioxygenase ferredoxin component family.</text>
</comment>
<dbReference type="Proteomes" id="UP000295292">
    <property type="component" value="Unassembled WGS sequence"/>
</dbReference>
<dbReference type="GO" id="GO:0051537">
    <property type="term" value="F:2 iron, 2 sulfur cluster binding"/>
    <property type="evidence" value="ECO:0007669"/>
    <property type="project" value="UniProtKB-KW"/>
</dbReference>
<dbReference type="SUPFAM" id="SSF50022">
    <property type="entry name" value="ISP domain"/>
    <property type="match status" value="1"/>
</dbReference>
<dbReference type="PANTHER" id="PTHR21496">
    <property type="entry name" value="FERREDOXIN-RELATED"/>
    <property type="match status" value="1"/>
</dbReference>
<keyword evidence="9" id="KW-1185">Reference proteome</keyword>
<dbReference type="AlphaFoldDB" id="A0A4R6WGR3"/>
<dbReference type="PROSITE" id="PS51296">
    <property type="entry name" value="RIESKE"/>
    <property type="match status" value="1"/>
</dbReference>
<comment type="caution">
    <text evidence="8">The sequence shown here is derived from an EMBL/GenBank/DDBJ whole genome shotgun (WGS) entry which is preliminary data.</text>
</comment>
<keyword evidence="4" id="KW-0411">Iron-sulfur</keyword>
<protein>
    <submittedName>
        <fullName evidence="8">Nitrite reductase/ring-hydroxylating ferredoxin subunit</fullName>
    </submittedName>
</protein>
<keyword evidence="2" id="KW-0479">Metal-binding</keyword>
<keyword evidence="1" id="KW-0001">2Fe-2S</keyword>
<keyword evidence="3" id="KW-0408">Iron</keyword>
<evidence type="ECO:0000256" key="4">
    <source>
        <dbReference type="ARBA" id="ARBA00023014"/>
    </source>
</evidence>
<evidence type="ECO:0000256" key="3">
    <source>
        <dbReference type="ARBA" id="ARBA00023004"/>
    </source>
</evidence>
<dbReference type="InterPro" id="IPR036922">
    <property type="entry name" value="Rieske_2Fe-2S_sf"/>
</dbReference>
<dbReference type="PANTHER" id="PTHR21496:SF0">
    <property type="entry name" value="RIESKE DOMAIN-CONTAINING PROTEIN"/>
    <property type="match status" value="1"/>
</dbReference>
<evidence type="ECO:0000259" key="7">
    <source>
        <dbReference type="PROSITE" id="PS51296"/>
    </source>
</evidence>
<dbReference type="OrthoDB" id="593800at2"/>
<name>A0A4R6WGR3_9SPHI</name>
<evidence type="ECO:0000256" key="1">
    <source>
        <dbReference type="ARBA" id="ARBA00022714"/>
    </source>
</evidence>
<evidence type="ECO:0000313" key="9">
    <source>
        <dbReference type="Proteomes" id="UP000295292"/>
    </source>
</evidence>
<evidence type="ECO:0000256" key="6">
    <source>
        <dbReference type="ARBA" id="ARBA00038001"/>
    </source>
</evidence>
<reference evidence="8 9" key="1">
    <citation type="submission" date="2019-03" db="EMBL/GenBank/DDBJ databases">
        <title>Genomic Encyclopedia of Archaeal and Bacterial Type Strains, Phase II (KMG-II): from individual species to whole genera.</title>
        <authorList>
            <person name="Goeker M."/>
        </authorList>
    </citation>
    <scope>NUCLEOTIDE SEQUENCE [LARGE SCALE GENOMIC DNA]</scope>
    <source>
        <strain evidence="8 9">DSM 28353</strain>
    </source>
</reference>
<dbReference type="RefSeq" id="WP_133583160.1">
    <property type="nucleotide sequence ID" value="NZ_SNYV01000011.1"/>
</dbReference>
<accession>A0A4R6WGR3</accession>
<gene>
    <name evidence="8" type="ORF">CLV99_0797</name>
</gene>
<dbReference type="GO" id="GO:0046872">
    <property type="term" value="F:metal ion binding"/>
    <property type="evidence" value="ECO:0007669"/>
    <property type="project" value="UniProtKB-KW"/>
</dbReference>
<dbReference type="EMBL" id="SNYV01000011">
    <property type="protein sequence ID" value="TDQ79360.1"/>
    <property type="molecule type" value="Genomic_DNA"/>
</dbReference>
<dbReference type="Gene3D" id="2.102.10.10">
    <property type="entry name" value="Rieske [2Fe-2S] iron-sulphur domain"/>
    <property type="match status" value="1"/>
</dbReference>
<comment type="cofactor">
    <cofactor evidence="5">
        <name>[2Fe-2S] cluster</name>
        <dbReference type="ChEBI" id="CHEBI:190135"/>
    </cofactor>
</comment>
<evidence type="ECO:0000313" key="8">
    <source>
        <dbReference type="EMBL" id="TDQ79360.1"/>
    </source>
</evidence>
<feature type="domain" description="Rieske" evidence="7">
    <location>
        <begin position="3"/>
        <end position="98"/>
    </location>
</feature>
<dbReference type="Pfam" id="PF00355">
    <property type="entry name" value="Rieske"/>
    <property type="match status" value="1"/>
</dbReference>
<proteinExistence type="inferred from homology"/>
<organism evidence="8 9">
    <name type="scientific">Sphingobacterium yanglingense</name>
    <dbReference type="NCBI Taxonomy" id="1437280"/>
    <lineage>
        <taxon>Bacteria</taxon>
        <taxon>Pseudomonadati</taxon>
        <taxon>Bacteroidota</taxon>
        <taxon>Sphingobacteriia</taxon>
        <taxon>Sphingobacteriales</taxon>
        <taxon>Sphingobacteriaceae</taxon>
        <taxon>Sphingobacterium</taxon>
    </lineage>
</organism>
<evidence type="ECO:0000256" key="5">
    <source>
        <dbReference type="ARBA" id="ARBA00034078"/>
    </source>
</evidence>
<dbReference type="InterPro" id="IPR017941">
    <property type="entry name" value="Rieske_2Fe-2S"/>
</dbReference>